<sequence length="330" mass="36774">MAITSSKYTLPIYVLLTFLISWSLWFTSGIFSRPAPAEIRDFPWFIAQLGVFMPSILALLFFSLSGNQKRKVSLAAIFLIFIPVVLLGAWIAAAAPDKILHLNSLHAIIVIIVALWVMVFFSSLNPCQKDLGLEPQSSLKRTGWILLSLLFLPALFLISWVLASFSGGVFTATVLTGNVTKVLWSIILLFAFNLLCAGALGEEIGWRGFVLPRLLEKSSPLRASFILAVIWASWHLPIDIRYGFGLTGAGGIVVRFLWTWPLTIIFTWFYLRSKKSLLVPLLLHASINMLSDFGFSNYEQTISVMFLIQIPVAIILGFRLSGKLPFDSSK</sequence>
<feature type="transmembrane region" description="Helical" evidence="1">
    <location>
        <begin position="74"/>
        <end position="93"/>
    </location>
</feature>
<dbReference type="InterPro" id="IPR042150">
    <property type="entry name" value="MmRce1-like"/>
</dbReference>
<dbReference type="InterPro" id="IPR003675">
    <property type="entry name" value="Rce1/LyrA-like_dom"/>
</dbReference>
<name>A0A1F5VD82_9BACT</name>
<evidence type="ECO:0000256" key="1">
    <source>
        <dbReference type="SAM" id="Phobius"/>
    </source>
</evidence>
<feature type="transmembrane region" description="Helical" evidence="1">
    <location>
        <begin position="244"/>
        <end position="270"/>
    </location>
</feature>
<keyword evidence="1" id="KW-0812">Transmembrane</keyword>
<feature type="transmembrane region" description="Helical" evidence="1">
    <location>
        <begin position="301"/>
        <end position="320"/>
    </location>
</feature>
<feature type="transmembrane region" description="Helical" evidence="1">
    <location>
        <begin position="44"/>
        <end position="62"/>
    </location>
</feature>
<dbReference type="PANTHER" id="PTHR35797:SF1">
    <property type="entry name" value="PROTEASE"/>
    <property type="match status" value="1"/>
</dbReference>
<feature type="transmembrane region" description="Helical" evidence="1">
    <location>
        <begin position="221"/>
        <end position="238"/>
    </location>
</feature>
<accession>A0A1F5VD82</accession>
<feature type="domain" description="CAAX prenyl protease 2/Lysostaphin resistance protein A-like" evidence="2">
    <location>
        <begin position="187"/>
        <end position="289"/>
    </location>
</feature>
<keyword evidence="1" id="KW-1133">Transmembrane helix</keyword>
<protein>
    <recommendedName>
        <fullName evidence="2">CAAX prenyl protease 2/Lysostaphin resistance protein A-like domain-containing protein</fullName>
    </recommendedName>
</protein>
<keyword evidence="1" id="KW-0472">Membrane</keyword>
<feature type="transmembrane region" description="Helical" evidence="1">
    <location>
        <begin position="277"/>
        <end position="295"/>
    </location>
</feature>
<dbReference type="AlphaFoldDB" id="A0A1F5VD82"/>
<dbReference type="Pfam" id="PF02517">
    <property type="entry name" value="Rce1-like"/>
    <property type="match status" value="1"/>
</dbReference>
<reference evidence="3 4" key="1">
    <citation type="journal article" date="2016" name="Nat. Commun.">
        <title>Thousands of microbial genomes shed light on interconnected biogeochemical processes in an aquifer system.</title>
        <authorList>
            <person name="Anantharaman K."/>
            <person name="Brown C.T."/>
            <person name="Hug L.A."/>
            <person name="Sharon I."/>
            <person name="Castelle C.J."/>
            <person name="Probst A.J."/>
            <person name="Thomas B.C."/>
            <person name="Singh A."/>
            <person name="Wilkins M.J."/>
            <person name="Karaoz U."/>
            <person name="Brodie E.L."/>
            <person name="Williams K.H."/>
            <person name="Hubbard S.S."/>
            <person name="Banfield J.F."/>
        </authorList>
    </citation>
    <scope>NUCLEOTIDE SEQUENCE [LARGE SCALE GENOMIC DNA]</scope>
</reference>
<evidence type="ECO:0000313" key="3">
    <source>
        <dbReference type="EMBL" id="OGF61387.1"/>
    </source>
</evidence>
<organism evidence="3 4">
    <name type="scientific">Candidatus Fischerbacteria bacterium RBG_13_37_8</name>
    <dbReference type="NCBI Taxonomy" id="1817863"/>
    <lineage>
        <taxon>Bacteria</taxon>
        <taxon>Candidatus Fischeribacteriota</taxon>
    </lineage>
</organism>
<dbReference type="STRING" id="1817863.A2Y62_05815"/>
<gene>
    <name evidence="3" type="ORF">A2Y62_05815</name>
</gene>
<feature type="transmembrane region" description="Helical" evidence="1">
    <location>
        <begin position="182"/>
        <end position="200"/>
    </location>
</feature>
<proteinExistence type="predicted"/>
<evidence type="ECO:0000259" key="2">
    <source>
        <dbReference type="Pfam" id="PF02517"/>
    </source>
</evidence>
<dbReference type="EMBL" id="MFGW01000197">
    <property type="protein sequence ID" value="OGF61387.1"/>
    <property type="molecule type" value="Genomic_DNA"/>
</dbReference>
<evidence type="ECO:0000313" key="4">
    <source>
        <dbReference type="Proteomes" id="UP000178943"/>
    </source>
</evidence>
<dbReference type="Proteomes" id="UP000178943">
    <property type="component" value="Unassembled WGS sequence"/>
</dbReference>
<comment type="caution">
    <text evidence="3">The sequence shown here is derived from an EMBL/GenBank/DDBJ whole genome shotgun (WGS) entry which is preliminary data.</text>
</comment>
<feature type="transmembrane region" description="Helical" evidence="1">
    <location>
        <begin position="105"/>
        <end position="124"/>
    </location>
</feature>
<feature type="transmembrane region" description="Helical" evidence="1">
    <location>
        <begin position="12"/>
        <end position="32"/>
    </location>
</feature>
<dbReference type="GO" id="GO:0004175">
    <property type="term" value="F:endopeptidase activity"/>
    <property type="evidence" value="ECO:0007669"/>
    <property type="project" value="UniProtKB-ARBA"/>
</dbReference>
<dbReference type="PANTHER" id="PTHR35797">
    <property type="entry name" value="PROTEASE-RELATED"/>
    <property type="match status" value="1"/>
</dbReference>
<dbReference type="GO" id="GO:0080120">
    <property type="term" value="P:CAAX-box protein maturation"/>
    <property type="evidence" value="ECO:0007669"/>
    <property type="project" value="UniProtKB-ARBA"/>
</dbReference>
<feature type="transmembrane region" description="Helical" evidence="1">
    <location>
        <begin position="144"/>
        <end position="162"/>
    </location>
</feature>